<keyword evidence="6" id="KW-0812">Transmembrane</keyword>
<accession>A0AAY5L6S9</accession>
<evidence type="ECO:0000313" key="9">
    <source>
        <dbReference type="Proteomes" id="UP000265140"/>
    </source>
</evidence>
<keyword evidence="6" id="KW-1133">Transmembrane helix</keyword>
<dbReference type="RefSeq" id="XP_028973364.2">
    <property type="nucleotide sequence ID" value="XM_029117531.2"/>
</dbReference>
<keyword evidence="2" id="KW-1015">Disulfide bond</keyword>
<keyword evidence="9" id="KW-1185">Reference proteome</keyword>
<evidence type="ECO:0000256" key="1">
    <source>
        <dbReference type="ARBA" id="ARBA00022734"/>
    </source>
</evidence>
<feature type="domain" description="C-type lectin" evidence="7">
    <location>
        <begin position="165"/>
        <end position="297"/>
    </location>
</feature>
<evidence type="ECO:0000256" key="4">
    <source>
        <dbReference type="SAM" id="Coils"/>
    </source>
</evidence>
<dbReference type="PROSITE" id="PS00615">
    <property type="entry name" value="C_TYPE_LECTIN_1"/>
    <property type="match status" value="1"/>
</dbReference>
<dbReference type="RefSeq" id="XP_034146278.1">
    <property type="nucleotide sequence ID" value="XM_034290387.1"/>
</dbReference>
<evidence type="ECO:0000259" key="7">
    <source>
        <dbReference type="PROSITE" id="PS50041"/>
    </source>
</evidence>
<dbReference type="InterPro" id="IPR052309">
    <property type="entry name" value="C-type_Lectin_Domain_Fam1"/>
</dbReference>
<dbReference type="Gene3D" id="3.10.100.10">
    <property type="entry name" value="Mannose-Binding Protein A, subunit A"/>
    <property type="match status" value="1"/>
</dbReference>
<keyword evidence="6" id="KW-0472">Membrane</keyword>
<dbReference type="PANTHER" id="PTHR46490">
    <property type="entry name" value="C-TYPE LECTIN DOMAIN FAMILY 12 MEMBER A-RELATED"/>
    <property type="match status" value="1"/>
</dbReference>
<dbReference type="SMART" id="SM00034">
    <property type="entry name" value="CLECT"/>
    <property type="match status" value="1"/>
</dbReference>
<dbReference type="CDD" id="cd03590">
    <property type="entry name" value="CLECT_DC-SIGN_like"/>
    <property type="match status" value="1"/>
</dbReference>
<dbReference type="InterPro" id="IPR018378">
    <property type="entry name" value="C-type_lectin_CS"/>
</dbReference>
<dbReference type="PROSITE" id="PS50041">
    <property type="entry name" value="C_TYPE_LECTIN_2"/>
    <property type="match status" value="1"/>
</dbReference>
<keyword evidence="3" id="KW-0325">Glycoprotein</keyword>
<reference evidence="8" key="2">
    <citation type="submission" date="2025-08" db="UniProtKB">
        <authorList>
            <consortium name="Ensembl"/>
        </authorList>
    </citation>
    <scope>IDENTIFICATION</scope>
</reference>
<dbReference type="AlphaFoldDB" id="A0AAY5L6S9"/>
<proteinExistence type="predicted"/>
<evidence type="ECO:0000256" key="2">
    <source>
        <dbReference type="ARBA" id="ARBA00023157"/>
    </source>
</evidence>
<dbReference type="GeneID" id="109615028"/>
<dbReference type="InterPro" id="IPR033989">
    <property type="entry name" value="CD209-like_CTLD"/>
</dbReference>
<dbReference type="KEGG" id="els:109615028"/>
<keyword evidence="1" id="KW-0430">Lectin</keyword>
<evidence type="ECO:0000256" key="5">
    <source>
        <dbReference type="SAM" id="MobiDB-lite"/>
    </source>
</evidence>
<evidence type="ECO:0000256" key="6">
    <source>
        <dbReference type="SAM" id="Phobius"/>
    </source>
</evidence>
<organism evidence="8 9">
    <name type="scientific">Esox lucius</name>
    <name type="common">Northern pike</name>
    <dbReference type="NCBI Taxonomy" id="8010"/>
    <lineage>
        <taxon>Eukaryota</taxon>
        <taxon>Metazoa</taxon>
        <taxon>Chordata</taxon>
        <taxon>Craniata</taxon>
        <taxon>Vertebrata</taxon>
        <taxon>Euteleostomi</taxon>
        <taxon>Actinopterygii</taxon>
        <taxon>Neopterygii</taxon>
        <taxon>Teleostei</taxon>
        <taxon>Protacanthopterygii</taxon>
        <taxon>Esociformes</taxon>
        <taxon>Esocidae</taxon>
        <taxon>Esox</taxon>
    </lineage>
</organism>
<reference evidence="8 9" key="1">
    <citation type="submission" date="2020-02" db="EMBL/GenBank/DDBJ databases">
        <title>Esox lucius (northern pike) genome, fEsoLuc1, primary haplotype.</title>
        <authorList>
            <person name="Myers G."/>
            <person name="Karagic N."/>
            <person name="Meyer A."/>
            <person name="Pippel M."/>
            <person name="Reichard M."/>
            <person name="Winkler S."/>
            <person name="Tracey A."/>
            <person name="Sims Y."/>
            <person name="Howe K."/>
            <person name="Rhie A."/>
            <person name="Formenti G."/>
            <person name="Durbin R."/>
            <person name="Fedrigo O."/>
            <person name="Jarvis E.D."/>
        </authorList>
    </citation>
    <scope>NUCLEOTIDE SEQUENCE [LARGE SCALE GENOMIC DNA]</scope>
</reference>
<dbReference type="InterPro" id="IPR001304">
    <property type="entry name" value="C-type_lectin-like"/>
</dbReference>
<dbReference type="SUPFAM" id="SSF56436">
    <property type="entry name" value="C-type lectin-like"/>
    <property type="match status" value="1"/>
</dbReference>
<evidence type="ECO:0000256" key="3">
    <source>
        <dbReference type="ARBA" id="ARBA00023180"/>
    </source>
</evidence>
<protein>
    <recommendedName>
        <fullName evidence="7">C-type lectin domain-containing protein</fullName>
    </recommendedName>
</protein>
<dbReference type="Ensembl" id="ENSELUT00000102449.1">
    <property type="protein sequence ID" value="ENSELUP00000096751.1"/>
    <property type="gene ID" value="ENSELUG00000041603.1"/>
</dbReference>
<reference evidence="8" key="3">
    <citation type="submission" date="2025-09" db="UniProtKB">
        <authorList>
            <consortium name="Ensembl"/>
        </authorList>
    </citation>
    <scope>IDENTIFICATION</scope>
</reference>
<feature type="compositionally biased region" description="Polar residues" evidence="5">
    <location>
        <begin position="44"/>
        <end position="59"/>
    </location>
</feature>
<feature type="region of interest" description="Disordered" evidence="5">
    <location>
        <begin position="41"/>
        <end position="68"/>
    </location>
</feature>
<name>A0AAY5L6S9_ESOLU</name>
<dbReference type="InterPro" id="IPR016187">
    <property type="entry name" value="CTDL_fold"/>
</dbReference>
<dbReference type="InterPro" id="IPR016186">
    <property type="entry name" value="C-type_lectin-like/link_sf"/>
</dbReference>
<dbReference type="GO" id="GO:0030246">
    <property type="term" value="F:carbohydrate binding"/>
    <property type="evidence" value="ECO:0007669"/>
    <property type="project" value="UniProtKB-KW"/>
</dbReference>
<keyword evidence="4" id="KW-0175">Coiled coil</keyword>
<dbReference type="PANTHER" id="PTHR46490:SF6">
    <property type="entry name" value="ASIALOGLYCOPROTEIN RECEPTOR 1-LIKE-RELATED"/>
    <property type="match status" value="1"/>
</dbReference>
<dbReference type="GeneTree" id="ENSGT01030000234575"/>
<dbReference type="Proteomes" id="UP000265140">
    <property type="component" value="Chromosome 24"/>
</dbReference>
<dbReference type="Pfam" id="PF00059">
    <property type="entry name" value="Lectin_C"/>
    <property type="match status" value="1"/>
</dbReference>
<feature type="coiled-coil region" evidence="4">
    <location>
        <begin position="129"/>
        <end position="156"/>
    </location>
</feature>
<evidence type="ECO:0000313" key="8">
    <source>
        <dbReference type="Ensembl" id="ENSELUP00000096751.1"/>
    </source>
</evidence>
<feature type="transmembrane region" description="Helical" evidence="6">
    <location>
        <begin position="77"/>
        <end position="101"/>
    </location>
</feature>
<sequence>MMSGELIYSNINFCETQKQSAGNISKAVTIREEDVTYSEVRTGARQQENAVQDTCSGDSSPPVGSKVVTPERGSQRVVLVTLVCLCVVLLVLSITLGVLYTKNMIDHQAEKARSEDLLAEMKYNLTAQKDLLSSEIQNYKRNLTEINKLLANVTARRCASGWEFFNGSCYHFSEVKLTWELSQYACIRDGGHLVIIESHQEQDFIRMKVGNTDITNSYWIGMTDNKAEGVWVWMDNTPLNNNIKYWDLNNGTGDSAYPEPNNCPPGENCAQMGRHCSVQISCWFDYGCNILSKSICESRSIK</sequence>